<feature type="transmembrane region" description="Helical" evidence="7">
    <location>
        <begin position="291"/>
        <end position="321"/>
    </location>
</feature>
<feature type="transmembrane region" description="Helical" evidence="7">
    <location>
        <begin position="333"/>
        <end position="353"/>
    </location>
</feature>
<dbReference type="InterPro" id="IPR051125">
    <property type="entry name" value="ABC-4/HrtB_transporter"/>
</dbReference>
<evidence type="ECO:0000259" key="8">
    <source>
        <dbReference type="Pfam" id="PF02687"/>
    </source>
</evidence>
<evidence type="ECO:0000256" key="4">
    <source>
        <dbReference type="ARBA" id="ARBA00022692"/>
    </source>
</evidence>
<evidence type="ECO:0000256" key="7">
    <source>
        <dbReference type="SAM" id="Phobius"/>
    </source>
</evidence>
<dbReference type="Pfam" id="PF02687">
    <property type="entry name" value="FtsX"/>
    <property type="match status" value="1"/>
</dbReference>
<keyword evidence="4 7" id="KW-0812">Transmembrane</keyword>
<evidence type="ECO:0000256" key="1">
    <source>
        <dbReference type="ARBA" id="ARBA00004651"/>
    </source>
</evidence>
<dbReference type="AlphaFoldDB" id="A0A1B1K8L0"/>
<organism evidence="9 10">
    <name type="scientific">Rhodococcus opacus</name>
    <name type="common">Nocardia opaca</name>
    <dbReference type="NCBI Taxonomy" id="37919"/>
    <lineage>
        <taxon>Bacteria</taxon>
        <taxon>Bacillati</taxon>
        <taxon>Actinomycetota</taxon>
        <taxon>Actinomycetes</taxon>
        <taxon>Mycobacteriales</taxon>
        <taxon>Nocardiaceae</taxon>
        <taxon>Rhodococcus</taxon>
    </lineage>
</organism>
<proteinExistence type="predicted"/>
<dbReference type="RefSeq" id="WP_037206927.1">
    <property type="nucleotide sequence ID" value="NZ_CP009111.1"/>
</dbReference>
<evidence type="ECO:0000313" key="10">
    <source>
        <dbReference type="Proteomes" id="UP000186108"/>
    </source>
</evidence>
<dbReference type="GO" id="GO:0005886">
    <property type="term" value="C:plasma membrane"/>
    <property type="evidence" value="ECO:0007669"/>
    <property type="project" value="UniProtKB-SubCell"/>
</dbReference>
<dbReference type="PATRIC" id="fig|37919.13.peg.4442"/>
<dbReference type="PANTHER" id="PTHR43738:SF1">
    <property type="entry name" value="HEMIN TRANSPORT SYSTEM PERMEASE PROTEIN HRTB-RELATED"/>
    <property type="match status" value="1"/>
</dbReference>
<evidence type="ECO:0000256" key="3">
    <source>
        <dbReference type="ARBA" id="ARBA00022475"/>
    </source>
</evidence>
<keyword evidence="3" id="KW-1003">Cell membrane</keyword>
<comment type="subcellular location">
    <subcellularLocation>
        <location evidence="1">Cell membrane</location>
        <topology evidence="1">Multi-pass membrane protein</topology>
    </subcellularLocation>
</comment>
<dbReference type="InterPro" id="IPR003838">
    <property type="entry name" value="ABC3_permease_C"/>
</dbReference>
<evidence type="ECO:0000256" key="5">
    <source>
        <dbReference type="ARBA" id="ARBA00022989"/>
    </source>
</evidence>
<accession>A0A1B1K8L0</accession>
<sequence>MKVALLELRRRPWRFAPAVVALVLLTALLLTLGGLLDGLYDGFTGALRAQPGALVTYAADAKLSVLRSRIDAATTAQVERVPGVEQVGGLGTVLLGAKVPGQSTEASVALFGYQRAPRGVPAPPEAIGQVYADTSLTAYGVKTGDTLLLGPKRYPVSVVGWVSDTNFVLQGGLWGTVDTWREALGSARPDQVLAPGTYQVLTVSTTAGADPTRVAAAIDAATGGKTQTVTRSFAVDSLPGIKQQRSTFNAIIDTTFFVAALVVALFFVLLTIERLGMYAVFKAIGASSGQLFGQVVLQAVVITVVSFVLGALLALAVASVIPPQVPLQLSAGRAIEVVVGLVVMSTLGSAISLRRVVRIDPATAIS</sequence>
<reference evidence="9 10" key="1">
    <citation type="submission" date="2014-07" db="EMBL/GenBank/DDBJ databases">
        <authorList>
            <person name="Zhang J.E."/>
            <person name="Yang H."/>
            <person name="Guo J."/>
            <person name="Deng Z."/>
            <person name="Luo H."/>
            <person name="Luo M."/>
            <person name="Zhao B."/>
        </authorList>
    </citation>
    <scope>NUCLEOTIDE SEQUENCE [LARGE SCALE GENOMIC DNA]</scope>
    <source>
        <strain evidence="9 10">1CP</strain>
    </source>
</reference>
<evidence type="ECO:0000256" key="6">
    <source>
        <dbReference type="ARBA" id="ARBA00023136"/>
    </source>
</evidence>
<protein>
    <submittedName>
        <fullName evidence="9">Conserved putative membrane protein</fullName>
    </submittedName>
</protein>
<dbReference type="PANTHER" id="PTHR43738">
    <property type="entry name" value="ABC TRANSPORTER, MEMBRANE PROTEIN"/>
    <property type="match status" value="1"/>
</dbReference>
<keyword evidence="2" id="KW-0813">Transport</keyword>
<dbReference type="EMBL" id="CP009111">
    <property type="protein sequence ID" value="ANS28896.1"/>
    <property type="molecule type" value="Genomic_DNA"/>
</dbReference>
<feature type="transmembrane region" description="Helical" evidence="7">
    <location>
        <begin position="250"/>
        <end position="270"/>
    </location>
</feature>
<name>A0A1B1K8L0_RHOOP</name>
<gene>
    <name evidence="9" type="ORF">R1CP_21090</name>
</gene>
<keyword evidence="5 7" id="KW-1133">Transmembrane helix</keyword>
<keyword evidence="6 7" id="KW-0472">Membrane</keyword>
<evidence type="ECO:0000256" key="2">
    <source>
        <dbReference type="ARBA" id="ARBA00022448"/>
    </source>
</evidence>
<feature type="domain" description="ABC3 transporter permease C-terminal" evidence="8">
    <location>
        <begin position="256"/>
        <end position="361"/>
    </location>
</feature>
<dbReference type="Proteomes" id="UP000186108">
    <property type="component" value="Chromosome"/>
</dbReference>
<evidence type="ECO:0000313" key="9">
    <source>
        <dbReference type="EMBL" id="ANS28896.1"/>
    </source>
</evidence>